<dbReference type="KEGG" id="csl:CospP_p076"/>
<sequence length="129" mass="14592">MSFAMANNPRAAALLRQVALAFQNRVRPFRRSFSIILFSLLFGFLFANIFGTFLSVLRNAIAWDGFVIVGILMFVEVTNYLTYHPFKSSSNQIVYDATKTNKEVICRIVNSFKMGLLLGFFVEAFKVGS</sequence>
<dbReference type="PANTHER" id="PTHR33787">
    <property type="match status" value="1"/>
</dbReference>
<protein>
    <submittedName>
        <fullName evidence="3">Hypothetical chloroplast RF20</fullName>
    </submittedName>
</protein>
<evidence type="ECO:0000313" key="4">
    <source>
        <dbReference type="Proteomes" id="UP000007264"/>
    </source>
</evidence>
<keyword evidence="4" id="KW-1185">Reference proteome</keyword>
<evidence type="ECO:0000256" key="2">
    <source>
        <dbReference type="SAM" id="Phobius"/>
    </source>
</evidence>
<dbReference type="Pfam" id="PF04483">
    <property type="entry name" value="DUF565"/>
    <property type="match status" value="1"/>
</dbReference>
<evidence type="ECO:0000256" key="1">
    <source>
        <dbReference type="ARBA" id="ARBA00009846"/>
    </source>
</evidence>
<gene>
    <name evidence="3" type="primary">ycf20</name>
</gene>
<keyword evidence="2" id="KW-0472">Membrane</keyword>
<proteinExistence type="inferred from homology"/>
<name>E9NPX4_COCSC</name>
<keyword evidence="2" id="KW-1133">Transmembrane helix</keyword>
<feature type="transmembrane region" description="Helical" evidence="2">
    <location>
        <begin position="33"/>
        <end position="54"/>
    </location>
</feature>
<dbReference type="RefSeq" id="YP_004222052.1">
    <property type="nucleotide sequence ID" value="NC_015084.1"/>
</dbReference>
<dbReference type="EMBL" id="HQ693844">
    <property type="protein sequence ID" value="ADV29900.1"/>
    <property type="molecule type" value="Genomic_DNA"/>
</dbReference>
<dbReference type="AlphaFoldDB" id="E9NPX4"/>
<dbReference type="PANTHER" id="PTHR33787:SF4">
    <property type="entry name" value="YCF20-LIKE PROTEIN"/>
    <property type="match status" value="1"/>
</dbReference>
<dbReference type="InterPro" id="IPR007572">
    <property type="entry name" value="Uncharacterised_Ycf20"/>
</dbReference>
<dbReference type="STRING" id="574566.E9NPX4"/>
<feature type="transmembrane region" description="Helical" evidence="2">
    <location>
        <begin position="60"/>
        <end position="83"/>
    </location>
</feature>
<organism evidence="3 4">
    <name type="scientific">Coccomyxa subellipsoidea (strain C-169)</name>
    <name type="common">Green microalga</name>
    <dbReference type="NCBI Taxonomy" id="574566"/>
    <lineage>
        <taxon>Eukaryota</taxon>
        <taxon>Viridiplantae</taxon>
        <taxon>Chlorophyta</taxon>
        <taxon>core chlorophytes</taxon>
        <taxon>Trebouxiophyceae</taxon>
        <taxon>Trebouxiophyceae incertae sedis</taxon>
        <taxon>Coccomyxaceae</taxon>
        <taxon>Coccomyxa</taxon>
        <taxon>Coccomyxa subellipsoidea</taxon>
    </lineage>
</organism>
<evidence type="ECO:0000313" key="3">
    <source>
        <dbReference type="EMBL" id="ADV29900.1"/>
    </source>
</evidence>
<feature type="transmembrane region" description="Helical" evidence="2">
    <location>
        <begin position="104"/>
        <end position="122"/>
    </location>
</feature>
<reference evidence="3" key="1">
    <citation type="submission" date="2010-12" db="EMBL/GenBank/DDBJ databases">
        <title>Organelle genomes of Coccomyxa sp.C-169.</title>
        <authorList>
            <person name="Smith D.R."/>
            <person name="Yamada T."/>
            <person name="Grigoriev I.V."/>
            <person name="Van Etten J.L."/>
        </authorList>
    </citation>
    <scope>NUCLEOTIDE SEQUENCE [LARGE SCALE GENOMIC DNA]</scope>
    <source>
        <strain evidence="3">C-169</strain>
    </source>
</reference>
<accession>E9NPX4</accession>
<keyword evidence="2" id="KW-0812">Transmembrane</keyword>
<dbReference type="GeneID" id="10200631"/>
<dbReference type="Proteomes" id="UP000007264">
    <property type="component" value="Plastid"/>
</dbReference>
<geneLocation type="plastid" evidence="3"/>
<keyword evidence="3" id="KW-0934">Plastid</keyword>
<comment type="similarity">
    <text evidence="1">Belongs to the ycf20 family.</text>
</comment>